<reference evidence="6" key="1">
    <citation type="journal article" date="2008" name="Nat. Genet.">
        <title>The Pristionchus pacificus genome provides a unique perspective on nematode lifestyle and parasitism.</title>
        <authorList>
            <person name="Dieterich C."/>
            <person name="Clifton S.W."/>
            <person name="Schuster L.N."/>
            <person name="Chinwalla A."/>
            <person name="Delehaunty K."/>
            <person name="Dinkelacker I."/>
            <person name="Fulton L."/>
            <person name="Fulton R."/>
            <person name="Godfrey J."/>
            <person name="Minx P."/>
            <person name="Mitreva M."/>
            <person name="Roeseler W."/>
            <person name="Tian H."/>
            <person name="Witte H."/>
            <person name="Yang S.P."/>
            <person name="Wilson R.K."/>
            <person name="Sommer R.J."/>
        </authorList>
    </citation>
    <scope>NUCLEOTIDE SEQUENCE [LARGE SCALE GENOMIC DNA]</scope>
    <source>
        <strain evidence="6">PS312</strain>
    </source>
</reference>
<dbReference type="Pfam" id="PF09738">
    <property type="entry name" value="LRRFIP"/>
    <property type="match status" value="1"/>
</dbReference>
<keyword evidence="6" id="KW-1185">Reference proteome</keyword>
<gene>
    <name evidence="5" type="primary">WBGene00098217</name>
</gene>
<dbReference type="InterPro" id="IPR019139">
    <property type="entry name" value="LRRFIP1/2"/>
</dbReference>
<evidence type="ECO:0000256" key="4">
    <source>
        <dbReference type="SAM" id="MobiDB-lite"/>
    </source>
</evidence>
<dbReference type="Proteomes" id="UP000005239">
    <property type="component" value="Unassembled WGS sequence"/>
</dbReference>
<keyword evidence="2 3" id="KW-0175">Coiled coil</keyword>
<feature type="compositionally biased region" description="Basic and acidic residues" evidence="4">
    <location>
        <begin position="337"/>
        <end position="358"/>
    </location>
</feature>
<accession>A0A2A6CUS3</accession>
<name>A0A2A6CUS3_PRIPA</name>
<evidence type="ECO:0000313" key="6">
    <source>
        <dbReference type="Proteomes" id="UP000005239"/>
    </source>
</evidence>
<dbReference type="GO" id="GO:0006355">
    <property type="term" value="P:regulation of DNA-templated transcription"/>
    <property type="evidence" value="ECO:0007669"/>
    <property type="project" value="InterPro"/>
</dbReference>
<feature type="region of interest" description="Disordered" evidence="4">
    <location>
        <begin position="311"/>
        <end position="369"/>
    </location>
</feature>
<evidence type="ECO:0000313" key="5">
    <source>
        <dbReference type="EnsemblMetazoa" id="PPA08663.1"/>
    </source>
</evidence>
<dbReference type="EnsemblMetazoa" id="PPA08663.1">
    <property type="protein sequence ID" value="PPA08663.1"/>
    <property type="gene ID" value="WBGene00098217"/>
</dbReference>
<dbReference type="Gene3D" id="1.20.5.4090">
    <property type="match status" value="1"/>
</dbReference>
<evidence type="ECO:0000256" key="1">
    <source>
        <dbReference type="ARBA" id="ARBA00008275"/>
    </source>
</evidence>
<organism evidence="5 6">
    <name type="scientific">Pristionchus pacificus</name>
    <name type="common">Parasitic nematode worm</name>
    <dbReference type="NCBI Taxonomy" id="54126"/>
    <lineage>
        <taxon>Eukaryota</taxon>
        <taxon>Metazoa</taxon>
        <taxon>Ecdysozoa</taxon>
        <taxon>Nematoda</taxon>
        <taxon>Chromadorea</taxon>
        <taxon>Rhabditida</taxon>
        <taxon>Rhabditina</taxon>
        <taxon>Diplogasteromorpha</taxon>
        <taxon>Diplogasteroidea</taxon>
        <taxon>Neodiplogasteridae</taxon>
        <taxon>Pristionchus</taxon>
    </lineage>
</organism>
<evidence type="ECO:0000256" key="3">
    <source>
        <dbReference type="SAM" id="Coils"/>
    </source>
</evidence>
<comment type="similarity">
    <text evidence="1">Belongs to the LRRFIP family.</text>
</comment>
<feature type="coiled-coil region" evidence="3">
    <location>
        <begin position="102"/>
        <end position="160"/>
    </location>
</feature>
<dbReference type="OrthoDB" id="10028421at2759"/>
<accession>A0A8R1U984</accession>
<dbReference type="PANTHER" id="PTHR19212">
    <property type="entry name" value="LEUCINE RICH REPEAT IN FLII INTERACTING PROTEIN"/>
    <property type="match status" value="1"/>
</dbReference>
<evidence type="ECO:0000256" key="2">
    <source>
        <dbReference type="ARBA" id="ARBA00023054"/>
    </source>
</evidence>
<dbReference type="AlphaFoldDB" id="A0A2A6CUS3"/>
<dbReference type="PANTHER" id="PTHR19212:SF0">
    <property type="entry name" value="LD07988P"/>
    <property type="match status" value="1"/>
</dbReference>
<reference evidence="5" key="2">
    <citation type="submission" date="2022-06" db="UniProtKB">
        <authorList>
            <consortium name="EnsemblMetazoa"/>
        </authorList>
    </citation>
    <scope>IDENTIFICATION</scope>
    <source>
        <strain evidence="5">PS312</strain>
    </source>
</reference>
<proteinExistence type="inferred from homology"/>
<sequence length="400" mass="45368">MSSYTNSAARRRPISRLAAEEKVLDKISREAEERMLKKRQAREEARAIRANQLELKAVEEDAGAYIGQADAEKVTELEDKFQQAMFLYSQLDNEKSTLLYEVDLLKDDLEEKEVVLSQTNKECRELNSEVKLLKRQIEGLQATQANLKKEIGDRDRLIQENGLVLVEAEGSDEVSQGSNDSGSAINLRSGPLLFSAETIRLVDRVLPGTSSLDEKVKRLVETNRKMRKDIEEMEQSVYTRRQKSEAHAATLNGSGLAAVDELSIRWGSLMTMKSEAHASTLNRSGLAAVDELSKDAAKQLAELKFKLQEAERENTNQQGNNIRLEGQMKRYKQQAESSEKELEEAKSQNRQLKKEQTAKLHRKKMQSAMPSVSEITERIFEKRLLQENEIVLEIGAQMRT</sequence>
<protein>
    <submittedName>
        <fullName evidence="5">Flap-1</fullName>
    </submittedName>
</protein>